<organism evidence="2 3">
    <name type="scientific">Hypsizygus marmoreus</name>
    <name type="common">White beech mushroom</name>
    <name type="synonym">Agaricus marmoreus</name>
    <dbReference type="NCBI Taxonomy" id="39966"/>
    <lineage>
        <taxon>Eukaryota</taxon>
        <taxon>Fungi</taxon>
        <taxon>Dikarya</taxon>
        <taxon>Basidiomycota</taxon>
        <taxon>Agaricomycotina</taxon>
        <taxon>Agaricomycetes</taxon>
        <taxon>Agaricomycetidae</taxon>
        <taxon>Agaricales</taxon>
        <taxon>Tricholomatineae</taxon>
        <taxon>Lyophyllaceae</taxon>
        <taxon>Hypsizygus</taxon>
    </lineage>
</organism>
<proteinExistence type="predicted"/>
<gene>
    <name evidence="2" type="ORF">Hypma_011226</name>
</gene>
<dbReference type="Proteomes" id="UP000076154">
    <property type="component" value="Unassembled WGS sequence"/>
</dbReference>
<feature type="domain" description="Ribonuclease H1 N-terminal" evidence="1">
    <location>
        <begin position="163"/>
        <end position="204"/>
    </location>
</feature>
<dbReference type="OrthoDB" id="3270804at2759"/>
<dbReference type="EMBL" id="LUEZ02000054">
    <property type="protein sequence ID" value="RDB21625.1"/>
    <property type="molecule type" value="Genomic_DNA"/>
</dbReference>
<reference evidence="2" key="1">
    <citation type="submission" date="2018-04" db="EMBL/GenBank/DDBJ databases">
        <title>Whole genome sequencing of Hypsizygus marmoreus.</title>
        <authorList>
            <person name="Choi I.-G."/>
            <person name="Min B."/>
            <person name="Kim J.-G."/>
            <person name="Kim S."/>
            <person name="Oh Y.-L."/>
            <person name="Kong W.-S."/>
            <person name="Park H."/>
            <person name="Jeong J."/>
            <person name="Song E.-S."/>
        </authorList>
    </citation>
    <scope>NUCLEOTIDE SEQUENCE [LARGE SCALE GENOMIC DNA]</scope>
    <source>
        <strain evidence="2">51987-8</strain>
    </source>
</reference>
<dbReference type="InterPro" id="IPR011320">
    <property type="entry name" value="RNase_H1_N"/>
</dbReference>
<comment type="caution">
    <text evidence="2">The sequence shown here is derived from an EMBL/GenBank/DDBJ whole genome shotgun (WGS) entry which is preliminary data.</text>
</comment>
<dbReference type="AlphaFoldDB" id="A0A369JMK5"/>
<dbReference type="InParanoid" id="A0A369JMK5"/>
<dbReference type="InterPro" id="IPR009027">
    <property type="entry name" value="Ribosomal_bL9/RNase_H1_N"/>
</dbReference>
<evidence type="ECO:0000313" key="3">
    <source>
        <dbReference type="Proteomes" id="UP000076154"/>
    </source>
</evidence>
<protein>
    <recommendedName>
        <fullName evidence="1">Ribonuclease H1 N-terminal domain-containing protein</fullName>
    </recommendedName>
</protein>
<dbReference type="InterPro" id="IPR037056">
    <property type="entry name" value="RNase_H1_N_sf"/>
</dbReference>
<name>A0A369JMK5_HYPMA</name>
<dbReference type="Gene3D" id="3.40.970.10">
    <property type="entry name" value="Ribonuclease H1, N-terminal domain"/>
    <property type="match status" value="1"/>
</dbReference>
<accession>A0A369JMK5</accession>
<sequence length="230" mass="23853">MAQLSTSNIDTQKQGDCSCVAAFEALSVCATALNTAQVAINTAQTALQRVTPIPTRTSIGSHLTSPFDTYPDALLTALGARVASAEEVRALAAVHAAPDQPMATDTSAPAVHVSAPSTHSGHPVVVDTLSETSSVWDMSAPSRPPTPEVHFRESTSIPSSQRWYAVTVGRVPGVYQGSDNVIANCSGISGNVAINYPTQEAAVAAYDAALQRGEVVQVTLIVTRTTLAPA</sequence>
<dbReference type="Pfam" id="PF01693">
    <property type="entry name" value="Cauli_VI"/>
    <property type="match status" value="1"/>
</dbReference>
<evidence type="ECO:0000313" key="2">
    <source>
        <dbReference type="EMBL" id="RDB21625.1"/>
    </source>
</evidence>
<evidence type="ECO:0000259" key="1">
    <source>
        <dbReference type="Pfam" id="PF01693"/>
    </source>
</evidence>
<keyword evidence="3" id="KW-1185">Reference proteome</keyword>
<dbReference type="SUPFAM" id="SSF55658">
    <property type="entry name" value="L9 N-domain-like"/>
    <property type="match status" value="1"/>
</dbReference>